<comment type="caution">
    <text evidence="7">The sequence shown here is derived from an EMBL/GenBank/DDBJ whole genome shotgun (WGS) entry which is preliminary data.</text>
</comment>
<name>A0A4V2JE36_9HYPH</name>
<dbReference type="OrthoDB" id="7251180at2"/>
<evidence type="ECO:0000256" key="4">
    <source>
        <dbReference type="ARBA" id="ARBA00022989"/>
    </source>
</evidence>
<dbReference type="GO" id="GO:0017095">
    <property type="term" value="F:heparan sulfate 6-sulfotransferase activity"/>
    <property type="evidence" value="ECO:0007669"/>
    <property type="project" value="TreeGrafter"/>
</dbReference>
<dbReference type="Gene3D" id="3.40.50.300">
    <property type="entry name" value="P-loop containing nucleotide triphosphate hydrolases"/>
    <property type="match status" value="1"/>
</dbReference>
<evidence type="ECO:0000313" key="7">
    <source>
        <dbReference type="EMBL" id="TBN53686.1"/>
    </source>
</evidence>
<evidence type="ECO:0000256" key="5">
    <source>
        <dbReference type="ARBA" id="ARBA00023136"/>
    </source>
</evidence>
<accession>A0A4V2JE36</accession>
<evidence type="ECO:0000313" key="8">
    <source>
        <dbReference type="Proteomes" id="UP000291613"/>
    </source>
</evidence>
<keyword evidence="2" id="KW-0808">Transferase</keyword>
<dbReference type="GO" id="GO:0016020">
    <property type="term" value="C:membrane"/>
    <property type="evidence" value="ECO:0007669"/>
    <property type="project" value="UniProtKB-SubCell"/>
</dbReference>
<keyword evidence="6" id="KW-0325">Glycoprotein</keyword>
<keyword evidence="4" id="KW-1133">Transmembrane helix</keyword>
<dbReference type="EMBL" id="SIUB01000003">
    <property type="protein sequence ID" value="TBN53686.1"/>
    <property type="molecule type" value="Genomic_DNA"/>
</dbReference>
<evidence type="ECO:0008006" key="9">
    <source>
        <dbReference type="Google" id="ProtNLM"/>
    </source>
</evidence>
<dbReference type="RefSeq" id="WP_131002732.1">
    <property type="nucleotide sequence ID" value="NZ_JBHSZR010000003.1"/>
</dbReference>
<gene>
    <name evidence="7" type="ORF">EYR15_07730</name>
</gene>
<proteinExistence type="predicted"/>
<sequence length="243" mass="27436">MIFSVHIPKTAGTSFRNALKERYGDRLALYYGPNDPATHPLLKVSRRALADQVPALESAGIEVLHGHYTLDTVKDAVDDPSRQVITWLRDPIDRLVSHYSFIKERPTKWAFDKEIKSGALPLVSFARKRRIRNMATRYLGGYALEDLAFVGVTERFELGLAMLFGEEAPVLSRRYNAVSELVDVSPRTRQKLYALNIADIRLYGEACRLMMDRVAASKAVIMPPRPEIAGTGVVRRLIRRAQI</sequence>
<dbReference type="AlphaFoldDB" id="A0A4V2JE36"/>
<evidence type="ECO:0000256" key="3">
    <source>
        <dbReference type="ARBA" id="ARBA00022692"/>
    </source>
</evidence>
<reference evidence="7 8" key="1">
    <citation type="submission" date="2019-02" db="EMBL/GenBank/DDBJ databases">
        <title>Hansschlegelia quercus sp. nov., a novel methylotrophic bacterium from buds of oak (Quercus robur L.).</title>
        <authorList>
            <person name="Agafonova N.V."/>
            <person name="Kaparullina E.N."/>
            <person name="Grouzdev D.S."/>
            <person name="Doronina N.V."/>
        </authorList>
    </citation>
    <scope>NUCLEOTIDE SEQUENCE [LARGE SCALE GENOMIC DNA]</scope>
    <source>
        <strain evidence="7 8">Dub</strain>
    </source>
</reference>
<evidence type="ECO:0000256" key="6">
    <source>
        <dbReference type="ARBA" id="ARBA00023180"/>
    </source>
</evidence>
<dbReference type="InterPro" id="IPR010635">
    <property type="entry name" value="Heparan_SO4-6-sulfoTrfase"/>
</dbReference>
<dbReference type="SUPFAM" id="SSF52540">
    <property type="entry name" value="P-loop containing nucleoside triphosphate hydrolases"/>
    <property type="match status" value="1"/>
</dbReference>
<keyword evidence="8" id="KW-1185">Reference proteome</keyword>
<evidence type="ECO:0000256" key="1">
    <source>
        <dbReference type="ARBA" id="ARBA00004167"/>
    </source>
</evidence>
<comment type="subcellular location">
    <subcellularLocation>
        <location evidence="1">Membrane</location>
        <topology evidence="1">Single-pass membrane protein</topology>
    </subcellularLocation>
</comment>
<dbReference type="InterPro" id="IPR027417">
    <property type="entry name" value="P-loop_NTPase"/>
</dbReference>
<dbReference type="Proteomes" id="UP000291613">
    <property type="component" value="Unassembled WGS sequence"/>
</dbReference>
<keyword evidence="5" id="KW-0472">Membrane</keyword>
<protein>
    <recommendedName>
        <fullName evidence="9">Sulfotransferase family protein</fullName>
    </recommendedName>
</protein>
<evidence type="ECO:0000256" key="2">
    <source>
        <dbReference type="ARBA" id="ARBA00022679"/>
    </source>
</evidence>
<dbReference type="PANTHER" id="PTHR12812">
    <property type="entry name" value="HEPARAN SULFATE 6-O-SULFOTRANSFERASE 3"/>
    <property type="match status" value="1"/>
</dbReference>
<dbReference type="PANTHER" id="PTHR12812:SF0">
    <property type="entry name" value="HEPARAN-SULFATE 6-O-SULFOTRANSFERASE"/>
    <property type="match status" value="1"/>
</dbReference>
<organism evidence="7 8">
    <name type="scientific">Hansschlegelia quercus</name>
    <dbReference type="NCBI Taxonomy" id="2528245"/>
    <lineage>
        <taxon>Bacteria</taxon>
        <taxon>Pseudomonadati</taxon>
        <taxon>Pseudomonadota</taxon>
        <taxon>Alphaproteobacteria</taxon>
        <taxon>Hyphomicrobiales</taxon>
        <taxon>Methylopilaceae</taxon>
        <taxon>Hansschlegelia</taxon>
    </lineage>
</organism>
<keyword evidence="3" id="KW-0812">Transmembrane</keyword>